<dbReference type="HAMAP" id="MF_01928">
    <property type="entry name" value="PurK"/>
    <property type="match status" value="1"/>
</dbReference>
<feature type="binding site" evidence="6">
    <location>
        <position position="157"/>
    </location>
    <ligand>
        <name>ATP</name>
        <dbReference type="ChEBI" id="CHEBI:30616"/>
    </ligand>
</feature>
<dbReference type="InterPro" id="IPR005875">
    <property type="entry name" value="PurK"/>
</dbReference>
<feature type="binding site" evidence="6">
    <location>
        <position position="117"/>
    </location>
    <ligand>
        <name>ATP</name>
        <dbReference type="ChEBI" id="CHEBI:30616"/>
    </ligand>
</feature>
<dbReference type="Pfam" id="PF17769">
    <property type="entry name" value="PurK_C"/>
    <property type="match status" value="1"/>
</dbReference>
<dbReference type="GO" id="GO:0034028">
    <property type="term" value="F:5-(carboxyamino)imidazole ribonucleotide synthase activity"/>
    <property type="evidence" value="ECO:0007669"/>
    <property type="project" value="UniProtKB-UniRule"/>
</dbReference>
<dbReference type="InterPro" id="IPR016185">
    <property type="entry name" value="PreATP-grasp_dom_sf"/>
</dbReference>
<accession>A0A402B5H7</accession>
<dbReference type="SUPFAM" id="SSF52440">
    <property type="entry name" value="PreATP-grasp domain"/>
    <property type="match status" value="1"/>
</dbReference>
<dbReference type="InterPro" id="IPR013815">
    <property type="entry name" value="ATP_grasp_subdomain_1"/>
</dbReference>
<feature type="domain" description="ATP-grasp" evidence="8">
    <location>
        <begin position="121"/>
        <end position="307"/>
    </location>
</feature>
<comment type="subunit">
    <text evidence="6 7">Homodimer.</text>
</comment>
<keyword evidence="2 6" id="KW-0658">Purine biosynthesis</keyword>
<comment type="function">
    <text evidence="7">Catalyzes the ATP-dependent conversion of 5-aminoimidazole ribonucleotide (AIR) and HCO(3)- to N5-carboxyaminoimidazole ribonucleotide (N5-CAIR).</text>
</comment>
<keyword evidence="5" id="KW-0456">Lyase</keyword>
<feature type="binding site" evidence="6">
    <location>
        <position position="200"/>
    </location>
    <ligand>
        <name>ATP</name>
        <dbReference type="ChEBI" id="CHEBI:30616"/>
    </ligand>
</feature>
<evidence type="ECO:0000256" key="5">
    <source>
        <dbReference type="ARBA" id="ARBA00023239"/>
    </source>
</evidence>
<proteinExistence type="inferred from homology"/>
<dbReference type="InterPro" id="IPR054350">
    <property type="entry name" value="PurT/PurK_preATP-grasp"/>
</dbReference>
<dbReference type="GO" id="GO:0005829">
    <property type="term" value="C:cytosol"/>
    <property type="evidence" value="ECO:0007669"/>
    <property type="project" value="TreeGrafter"/>
</dbReference>
<evidence type="ECO:0000256" key="4">
    <source>
        <dbReference type="ARBA" id="ARBA00022840"/>
    </source>
</evidence>
<dbReference type="InterPro" id="IPR040686">
    <property type="entry name" value="PurK_C"/>
</dbReference>
<comment type="catalytic activity">
    <reaction evidence="6 7">
        <text>5-amino-1-(5-phospho-beta-D-ribosyl)imidazole + hydrogencarbonate + ATP = 5-carboxyamino-1-(5-phospho-D-ribosyl)imidazole + ADP + phosphate + 2 H(+)</text>
        <dbReference type="Rhea" id="RHEA:19317"/>
        <dbReference type="ChEBI" id="CHEBI:15378"/>
        <dbReference type="ChEBI" id="CHEBI:17544"/>
        <dbReference type="ChEBI" id="CHEBI:30616"/>
        <dbReference type="ChEBI" id="CHEBI:43474"/>
        <dbReference type="ChEBI" id="CHEBI:58730"/>
        <dbReference type="ChEBI" id="CHEBI:137981"/>
        <dbReference type="ChEBI" id="CHEBI:456216"/>
        <dbReference type="EC" id="6.3.4.18"/>
    </reaction>
</comment>
<evidence type="ECO:0000256" key="1">
    <source>
        <dbReference type="ARBA" id="ARBA00022741"/>
    </source>
</evidence>
<dbReference type="RefSeq" id="WP_218027452.1">
    <property type="nucleotide sequence ID" value="NZ_BIFT01000001.1"/>
</dbReference>
<dbReference type="Pfam" id="PF22660">
    <property type="entry name" value="RS_preATP-grasp-like"/>
    <property type="match status" value="1"/>
</dbReference>
<evidence type="ECO:0000256" key="3">
    <source>
        <dbReference type="ARBA" id="ARBA00022793"/>
    </source>
</evidence>
<dbReference type="PROSITE" id="PS50975">
    <property type="entry name" value="ATP_GRASP"/>
    <property type="match status" value="1"/>
</dbReference>
<evidence type="ECO:0000313" key="9">
    <source>
        <dbReference type="EMBL" id="GCE26590.1"/>
    </source>
</evidence>
<dbReference type="NCBIfam" id="NF004679">
    <property type="entry name" value="PRK06019.1-5"/>
    <property type="match status" value="1"/>
</dbReference>
<dbReference type="GO" id="GO:0004638">
    <property type="term" value="F:phosphoribosylaminoimidazole carboxylase activity"/>
    <property type="evidence" value="ECO:0007669"/>
    <property type="project" value="InterPro"/>
</dbReference>
<evidence type="ECO:0000313" key="10">
    <source>
        <dbReference type="Proteomes" id="UP000287171"/>
    </source>
</evidence>
<gene>
    <name evidence="6 7 9" type="primary">purK</name>
    <name evidence="9" type="ORF">KDA_20740</name>
</gene>
<dbReference type="InterPro" id="IPR003135">
    <property type="entry name" value="ATP-grasp_carboxylate-amine"/>
</dbReference>
<keyword evidence="10" id="KW-1185">Reference proteome</keyword>
<comment type="similarity">
    <text evidence="6 7">Belongs to the PurK/PurT family.</text>
</comment>
<dbReference type="EMBL" id="BIFT01000001">
    <property type="protein sequence ID" value="GCE26590.1"/>
    <property type="molecule type" value="Genomic_DNA"/>
</dbReference>
<feature type="binding site" evidence="6">
    <location>
        <begin position="277"/>
        <end position="278"/>
    </location>
    <ligand>
        <name>ATP</name>
        <dbReference type="ChEBI" id="CHEBI:30616"/>
    </ligand>
</feature>
<keyword evidence="4 6" id="KW-0067">ATP-binding</keyword>
<dbReference type="EC" id="6.3.4.18" evidence="6 7"/>
<dbReference type="UniPathway" id="UPA00074">
    <property type="reaction ID" value="UER00942"/>
</dbReference>
<evidence type="ECO:0000256" key="6">
    <source>
        <dbReference type="HAMAP-Rule" id="MF_01928"/>
    </source>
</evidence>
<keyword evidence="6 7" id="KW-0436">Ligase</keyword>
<comment type="pathway">
    <text evidence="6 7">Purine metabolism; IMP biosynthesis via de novo pathway; 5-amino-1-(5-phospho-D-ribosyl)imidazole-4-carboxylate from 5-amino-1-(5-phospho-D-ribosyl)imidazole (N5-CAIR route): step 1/2.</text>
</comment>
<dbReference type="GO" id="GO:0006189">
    <property type="term" value="P:'de novo' IMP biosynthetic process"/>
    <property type="evidence" value="ECO:0007669"/>
    <property type="project" value="UniProtKB-UniRule"/>
</dbReference>
<dbReference type="AlphaFoldDB" id="A0A402B5H7"/>
<feature type="binding site" evidence="6">
    <location>
        <position position="223"/>
    </location>
    <ligand>
        <name>ATP</name>
        <dbReference type="ChEBI" id="CHEBI:30616"/>
    </ligand>
</feature>
<evidence type="ECO:0000256" key="2">
    <source>
        <dbReference type="ARBA" id="ARBA00022755"/>
    </source>
</evidence>
<organism evidence="9 10">
    <name type="scientific">Dictyobacter alpinus</name>
    <dbReference type="NCBI Taxonomy" id="2014873"/>
    <lineage>
        <taxon>Bacteria</taxon>
        <taxon>Bacillati</taxon>
        <taxon>Chloroflexota</taxon>
        <taxon>Ktedonobacteria</taxon>
        <taxon>Ktedonobacterales</taxon>
        <taxon>Dictyobacteraceae</taxon>
        <taxon>Dictyobacter</taxon>
    </lineage>
</organism>
<dbReference type="NCBIfam" id="NF004675">
    <property type="entry name" value="PRK06019.1-1"/>
    <property type="match status" value="1"/>
</dbReference>
<keyword evidence="1 6" id="KW-0547">Nucleotide-binding</keyword>
<dbReference type="GO" id="GO:0005524">
    <property type="term" value="F:ATP binding"/>
    <property type="evidence" value="ECO:0007669"/>
    <property type="project" value="UniProtKB-UniRule"/>
</dbReference>
<dbReference type="Gene3D" id="3.30.470.20">
    <property type="entry name" value="ATP-grasp fold, B domain"/>
    <property type="match status" value="1"/>
</dbReference>
<evidence type="ECO:0000256" key="7">
    <source>
        <dbReference type="RuleBase" id="RU361200"/>
    </source>
</evidence>
<comment type="caution">
    <text evidence="6">Lacks conserved residue(s) required for the propagation of feature annotation.</text>
</comment>
<dbReference type="SUPFAM" id="SSF56059">
    <property type="entry name" value="Glutathione synthetase ATP-binding domain-like"/>
    <property type="match status" value="1"/>
</dbReference>
<dbReference type="InterPro" id="IPR011761">
    <property type="entry name" value="ATP-grasp"/>
</dbReference>
<comment type="caution">
    <text evidence="9">The sequence shown here is derived from an EMBL/GenBank/DDBJ whole genome shotgun (WGS) entry which is preliminary data.</text>
</comment>
<reference evidence="10" key="1">
    <citation type="submission" date="2018-12" db="EMBL/GenBank/DDBJ databases">
        <title>Tengunoibacter tsumagoiensis gen. nov., sp. nov., Dictyobacter kobayashii sp. nov., D. alpinus sp. nov., and D. joshuensis sp. nov. and description of Dictyobacteraceae fam. nov. within the order Ktedonobacterales isolated from Tengu-no-mugimeshi.</title>
        <authorList>
            <person name="Wang C.M."/>
            <person name="Zheng Y."/>
            <person name="Sakai Y."/>
            <person name="Toyoda A."/>
            <person name="Minakuchi Y."/>
            <person name="Abe K."/>
            <person name="Yokota A."/>
            <person name="Yabe S."/>
        </authorList>
    </citation>
    <scope>NUCLEOTIDE SEQUENCE [LARGE SCALE GENOMIC DNA]</scope>
    <source>
        <strain evidence="10">Uno16</strain>
    </source>
</reference>
<feature type="binding site" evidence="6">
    <location>
        <begin position="192"/>
        <end position="195"/>
    </location>
    <ligand>
        <name>ATP</name>
        <dbReference type="ChEBI" id="CHEBI:30616"/>
    </ligand>
</feature>
<dbReference type="Pfam" id="PF02222">
    <property type="entry name" value="ATP-grasp"/>
    <property type="match status" value="1"/>
</dbReference>
<dbReference type="Gene3D" id="3.40.50.20">
    <property type="match status" value="1"/>
</dbReference>
<dbReference type="SUPFAM" id="SSF51246">
    <property type="entry name" value="Rudiment single hybrid motif"/>
    <property type="match status" value="1"/>
</dbReference>
<dbReference type="Proteomes" id="UP000287171">
    <property type="component" value="Unassembled WGS sequence"/>
</dbReference>
<sequence length="389" mass="43114">MNIAQPNQDQEANFIARTRIGIIGGGQLGLMISEAARKLGFASVVVLDPTPASPASAVAEQIVGSLKDPVALRQLADRADILTYEIEHINTQALQDLQAEGVKIYPSPELLAVIQNKFEQKEFLARHGIPVAPYRAVSSTTDIEQAAQEWGYPLVLKAKKDAYDGRGNARIKGPEDIEGARAKLGDRELYVEKYIDLDKELGIMIARNERGESSSFPVVEMLHERDICLTVMAPAPISSELQAEAQKMASETIDKLQGIGIFGVEMFLDKEGKIWLNEIAPRPHNSGHYSIEACQTSQFEQHLRAITNLALTPTTILYPAAVMENILGERNGPAEVHWNQDYDHERVFPHIYGKRETKIDRKMGHITVVGDDLDQVYRQAKEARAALSI</sequence>
<dbReference type="GO" id="GO:0046872">
    <property type="term" value="F:metal ion binding"/>
    <property type="evidence" value="ECO:0007669"/>
    <property type="project" value="InterPro"/>
</dbReference>
<dbReference type="FunFam" id="3.30.470.20:FF:000037">
    <property type="entry name" value="Phosphoribosylaminoimidazole carboxylase, chloroplastic"/>
    <property type="match status" value="1"/>
</dbReference>
<comment type="function">
    <text evidence="6">Catalyzes the ATP-dependent conversion of 5-aminoimidazole ribonucleotide (AIR) and HCO(3)(-) to N5-carboxyaminoimidazole ribonucleotide (N5-CAIR).</text>
</comment>
<dbReference type="NCBIfam" id="TIGR01161">
    <property type="entry name" value="purK"/>
    <property type="match status" value="1"/>
</dbReference>
<dbReference type="Gene3D" id="3.30.1490.20">
    <property type="entry name" value="ATP-grasp fold, A domain"/>
    <property type="match status" value="1"/>
</dbReference>
<dbReference type="PANTHER" id="PTHR11609">
    <property type="entry name" value="PURINE BIOSYNTHESIS PROTEIN 6/7, PUR6/7"/>
    <property type="match status" value="1"/>
</dbReference>
<name>A0A402B5H7_9CHLR</name>
<dbReference type="PANTHER" id="PTHR11609:SF5">
    <property type="entry name" value="PHOSPHORIBOSYLAMINOIMIDAZOLE CARBOXYLASE"/>
    <property type="match status" value="1"/>
</dbReference>
<evidence type="ECO:0000259" key="8">
    <source>
        <dbReference type="PROSITE" id="PS50975"/>
    </source>
</evidence>
<keyword evidence="3" id="KW-0210">Decarboxylase</keyword>
<dbReference type="InterPro" id="IPR011054">
    <property type="entry name" value="Rudment_hybrid_motif"/>
</dbReference>
<protein>
    <recommendedName>
        <fullName evidence="6 7">N5-carboxyaminoimidazole ribonucleotide synthase</fullName>
        <shortName evidence="6 7">N5-CAIR synthase</shortName>
        <ecNumber evidence="6 7">6.3.4.18</ecNumber>
    </recommendedName>
    <alternativeName>
        <fullName evidence="6 7">5-(carboxyamino)imidazole ribonucleotide synthetase</fullName>
    </alternativeName>
</protein>